<dbReference type="Proteomes" id="UP000021816">
    <property type="component" value="Unassembled WGS sequence"/>
</dbReference>
<dbReference type="Pfam" id="PF00497">
    <property type="entry name" value="SBP_bac_3"/>
    <property type="match status" value="1"/>
</dbReference>
<dbReference type="GO" id="GO:0006865">
    <property type="term" value="P:amino acid transport"/>
    <property type="evidence" value="ECO:0007669"/>
    <property type="project" value="TreeGrafter"/>
</dbReference>
<evidence type="ECO:0000313" key="6">
    <source>
        <dbReference type="EMBL" id="EXI80355.1"/>
    </source>
</evidence>
<dbReference type="PANTHER" id="PTHR30085:SF6">
    <property type="entry name" value="ABC TRANSPORTER GLUTAMINE-BINDING PROTEIN GLNH"/>
    <property type="match status" value="1"/>
</dbReference>
<comment type="caution">
    <text evidence="6">The sequence shown here is derived from an EMBL/GenBank/DDBJ whole genome shotgun (WGS) entry which is preliminary data.</text>
</comment>
<dbReference type="SMART" id="SM00062">
    <property type="entry name" value="PBPb"/>
    <property type="match status" value="1"/>
</dbReference>
<dbReference type="PANTHER" id="PTHR30085">
    <property type="entry name" value="AMINO ACID ABC TRANSPORTER PERMEASE"/>
    <property type="match status" value="1"/>
</dbReference>
<dbReference type="CDD" id="cd13688">
    <property type="entry name" value="PBP2_GltI_DEBP"/>
    <property type="match status" value="1"/>
</dbReference>
<dbReference type="EMBL" id="JEMX01000036">
    <property type="protein sequence ID" value="EXI80355.1"/>
    <property type="molecule type" value="Genomic_DNA"/>
</dbReference>
<dbReference type="SUPFAM" id="SSF53850">
    <property type="entry name" value="Periplasmic binding protein-like II"/>
    <property type="match status" value="1"/>
</dbReference>
<proteinExistence type="inferred from homology"/>
<feature type="signal peptide" evidence="4">
    <location>
        <begin position="1"/>
        <end position="34"/>
    </location>
</feature>
<dbReference type="STRING" id="1454003.AW10_01861"/>
<feature type="chain" id="PRO_5001463026" evidence="4">
    <location>
        <begin position="35"/>
        <end position="307"/>
    </location>
</feature>
<sequence>MKAIAALLRPARRCLPAFSWAALLALAVHGPLHAEPVLERIRNSGVLNAGTRADAMPFGYTVKKAGESDPRLVGFSVDLIEEIRKKLSKKLGREIETRLRTTTATDRIELVASQAIDIECGITTPTWERQKAVDFSIPFFGNGTRIMVLRSTDKGLGGLHGRRIGVAAGTTTEAILKQHVPDAVIVEVPDMASGFEMFARGELDGLANIGIVLRAMVENSPLKSKVTLLPRTEELSYEAMACSLPQNDSEWRALVNEVLADLLDGVDQYRGGYFEIYDKWFGPRGVVYFPLDYTVAQRLSASIIWLK</sequence>
<evidence type="ECO:0000256" key="3">
    <source>
        <dbReference type="ARBA" id="ARBA00022729"/>
    </source>
</evidence>
<reference evidence="6 7" key="1">
    <citation type="submission" date="2014-02" db="EMBL/GenBank/DDBJ databases">
        <title>Expanding our view of genomic diversity in Candidatus Accumulibacter clades.</title>
        <authorList>
            <person name="Skennerton C.T."/>
            <person name="Barr J.J."/>
            <person name="Slater F.R."/>
            <person name="Bond P.L."/>
            <person name="Tyson G.W."/>
        </authorList>
    </citation>
    <scope>NUCLEOTIDE SEQUENCE [LARGE SCALE GENOMIC DNA]</scope>
    <source>
        <strain evidence="7">BA-92</strain>
    </source>
</reference>
<feature type="domain" description="Solute-binding protein family 3/N-terminal" evidence="5">
    <location>
        <begin position="46"/>
        <end position="284"/>
    </location>
</feature>
<evidence type="ECO:0000259" key="5">
    <source>
        <dbReference type="SMART" id="SM00062"/>
    </source>
</evidence>
<comment type="similarity">
    <text evidence="1">Belongs to the bacterial solute-binding protein 3 family.</text>
</comment>
<dbReference type="PATRIC" id="fig|1454003.3.peg.1911"/>
<keyword evidence="2" id="KW-0813">Transport</keyword>
<name>A0A011PU44_9PROT</name>
<gene>
    <name evidence="6" type="primary">gltI_4</name>
    <name evidence="6" type="ORF">AW10_01861</name>
</gene>
<dbReference type="GO" id="GO:0030288">
    <property type="term" value="C:outer membrane-bounded periplasmic space"/>
    <property type="evidence" value="ECO:0007669"/>
    <property type="project" value="TreeGrafter"/>
</dbReference>
<accession>A0A011PU44</accession>
<keyword evidence="3 4" id="KW-0732">Signal</keyword>
<dbReference type="AlphaFoldDB" id="A0A011PU44"/>
<dbReference type="InterPro" id="IPR001638">
    <property type="entry name" value="Solute-binding_3/MltF_N"/>
</dbReference>
<organism evidence="6 7">
    <name type="scientific">Candidatus Accumulibacter appositus</name>
    <dbReference type="NCBI Taxonomy" id="1454003"/>
    <lineage>
        <taxon>Bacteria</taxon>
        <taxon>Pseudomonadati</taxon>
        <taxon>Pseudomonadota</taxon>
        <taxon>Betaproteobacteria</taxon>
        <taxon>Candidatus Accumulibacter</taxon>
    </lineage>
</organism>
<dbReference type="InterPro" id="IPR051455">
    <property type="entry name" value="Bact_solute-bind_prot3"/>
</dbReference>
<evidence type="ECO:0000256" key="1">
    <source>
        <dbReference type="ARBA" id="ARBA00010333"/>
    </source>
</evidence>
<dbReference type="Gene3D" id="3.40.190.10">
    <property type="entry name" value="Periplasmic binding protein-like II"/>
    <property type="match status" value="2"/>
</dbReference>
<protein>
    <submittedName>
        <fullName evidence="6">Glutamate/aspartate periplasmic-binding protein</fullName>
    </submittedName>
</protein>
<evidence type="ECO:0000256" key="2">
    <source>
        <dbReference type="ARBA" id="ARBA00022448"/>
    </source>
</evidence>
<evidence type="ECO:0000313" key="7">
    <source>
        <dbReference type="Proteomes" id="UP000021816"/>
    </source>
</evidence>
<dbReference type="GO" id="GO:0005576">
    <property type="term" value="C:extracellular region"/>
    <property type="evidence" value="ECO:0007669"/>
    <property type="project" value="TreeGrafter"/>
</dbReference>
<evidence type="ECO:0000256" key="4">
    <source>
        <dbReference type="SAM" id="SignalP"/>
    </source>
</evidence>